<dbReference type="EMBL" id="CAVMJV010000027">
    <property type="protein sequence ID" value="CAK5074863.1"/>
    <property type="molecule type" value="Genomic_DNA"/>
</dbReference>
<sequence length="386" mass="43861">MVALATAGRYVESEIIEAKKYVLQLLLTISTSEHSLLAFLPSNNLDKIGEEHFFNTIVLGQLLGLQNLERLTHIDENIASKFNNLLTELSGGLCNNIFPSELFKISQQNNLSITKFQQQQQLKDTEIPFRIFTFWSLFLLQTEDVLIFCSFSNEPIALSLILSKISKELAKKCNQWILYKNKLKKLSFKLINFAVKLIDCAYSKNQNKAYNALCRPLPSVYKRLTLIQLAFETNAKAFIAHECCQHWIQQFLYGQIQIQTISNRYIIPDWIKILLSFLFVFPSIFWIRPINQENSSQKSSSANKLLISPTVALLEDGRHPRNVRSSSANSIHSIRSAQFGGVISGREGEDRRSSPGVLIPVDTVNIGNEGIDENDQINQVKGEIFD</sequence>
<proteinExistence type="predicted"/>
<evidence type="ECO:0000313" key="1">
    <source>
        <dbReference type="EMBL" id="CAK5074863.1"/>
    </source>
</evidence>
<gene>
    <name evidence="1" type="ORF">MENTE1834_LOCUS21633</name>
</gene>
<protein>
    <submittedName>
        <fullName evidence="1">Uncharacterized protein</fullName>
    </submittedName>
</protein>
<comment type="caution">
    <text evidence="1">The sequence shown here is derived from an EMBL/GenBank/DDBJ whole genome shotgun (WGS) entry which is preliminary data.</text>
</comment>
<name>A0ACB0Z7I0_MELEN</name>
<keyword evidence="2" id="KW-1185">Reference proteome</keyword>
<accession>A0ACB0Z7I0</accession>
<organism evidence="1 2">
    <name type="scientific">Meloidogyne enterolobii</name>
    <name type="common">Root-knot nematode worm</name>
    <name type="synonym">Meloidogyne mayaguensis</name>
    <dbReference type="NCBI Taxonomy" id="390850"/>
    <lineage>
        <taxon>Eukaryota</taxon>
        <taxon>Metazoa</taxon>
        <taxon>Ecdysozoa</taxon>
        <taxon>Nematoda</taxon>
        <taxon>Chromadorea</taxon>
        <taxon>Rhabditida</taxon>
        <taxon>Tylenchina</taxon>
        <taxon>Tylenchomorpha</taxon>
        <taxon>Tylenchoidea</taxon>
        <taxon>Meloidogynidae</taxon>
        <taxon>Meloidogyninae</taxon>
        <taxon>Meloidogyne</taxon>
    </lineage>
</organism>
<reference evidence="1" key="1">
    <citation type="submission" date="2023-11" db="EMBL/GenBank/DDBJ databases">
        <authorList>
            <person name="Poullet M."/>
        </authorList>
    </citation>
    <scope>NUCLEOTIDE SEQUENCE</scope>
    <source>
        <strain evidence="1">E1834</strain>
    </source>
</reference>
<dbReference type="Proteomes" id="UP001497535">
    <property type="component" value="Unassembled WGS sequence"/>
</dbReference>
<evidence type="ECO:0000313" key="2">
    <source>
        <dbReference type="Proteomes" id="UP001497535"/>
    </source>
</evidence>